<gene>
    <name evidence="1" type="ORF">GCM10009682_57650</name>
</gene>
<accession>A0ABP4YUN8</accession>
<reference evidence="2" key="1">
    <citation type="journal article" date="2019" name="Int. J. Syst. Evol. Microbiol.">
        <title>The Global Catalogue of Microorganisms (GCM) 10K type strain sequencing project: providing services to taxonomists for standard genome sequencing and annotation.</title>
        <authorList>
            <consortium name="The Broad Institute Genomics Platform"/>
            <consortium name="The Broad Institute Genome Sequencing Center for Infectious Disease"/>
            <person name="Wu L."/>
            <person name="Ma J."/>
        </authorList>
    </citation>
    <scope>NUCLEOTIDE SEQUENCE [LARGE SCALE GENOMIC DNA]</scope>
    <source>
        <strain evidence="2">JCM 13250</strain>
    </source>
</reference>
<keyword evidence="2" id="KW-1185">Reference proteome</keyword>
<dbReference type="Proteomes" id="UP001500218">
    <property type="component" value="Unassembled WGS sequence"/>
</dbReference>
<proteinExistence type="predicted"/>
<evidence type="ECO:0000313" key="2">
    <source>
        <dbReference type="Proteomes" id="UP001500218"/>
    </source>
</evidence>
<organism evidence="1 2">
    <name type="scientific">Luedemannella flava</name>
    <dbReference type="NCBI Taxonomy" id="349316"/>
    <lineage>
        <taxon>Bacteria</taxon>
        <taxon>Bacillati</taxon>
        <taxon>Actinomycetota</taxon>
        <taxon>Actinomycetes</taxon>
        <taxon>Micromonosporales</taxon>
        <taxon>Micromonosporaceae</taxon>
        <taxon>Luedemannella</taxon>
    </lineage>
</organism>
<dbReference type="EMBL" id="BAAALT010000271">
    <property type="protein sequence ID" value="GAA1831568.1"/>
    <property type="molecule type" value="Genomic_DNA"/>
</dbReference>
<evidence type="ECO:0000313" key="1">
    <source>
        <dbReference type="EMBL" id="GAA1831568.1"/>
    </source>
</evidence>
<sequence>MAVGERTGELVGDRTLLVVDAPGVPTLSSTDLVRFAVGIHVAPGRGPRSDPYADATVAPRPAVGAGCDFVRKGFLYALHREIPISYVRAL</sequence>
<name>A0ABP4YUN8_9ACTN</name>
<comment type="caution">
    <text evidence="1">The sequence shown here is derived from an EMBL/GenBank/DDBJ whole genome shotgun (WGS) entry which is preliminary data.</text>
</comment>
<protein>
    <submittedName>
        <fullName evidence="1">Uncharacterized protein</fullName>
    </submittedName>
</protein>